<evidence type="ECO:0000256" key="3">
    <source>
        <dbReference type="ARBA" id="ARBA00022884"/>
    </source>
</evidence>
<geneLocation type="chloroplast" evidence="7"/>
<name>A0A1Z1M1G1_9FLOR</name>
<gene>
    <name evidence="6 7" type="primary">rps6</name>
</gene>
<dbReference type="GO" id="GO:1990904">
    <property type="term" value="C:ribonucleoprotein complex"/>
    <property type="evidence" value="ECO:0007669"/>
    <property type="project" value="UniProtKB-KW"/>
</dbReference>
<evidence type="ECO:0000256" key="2">
    <source>
        <dbReference type="ARBA" id="ARBA00022730"/>
    </source>
</evidence>
<dbReference type="InterPro" id="IPR014717">
    <property type="entry name" value="Transl_elong_EF1B/ribsomal_bS6"/>
</dbReference>
<keyword evidence="4 6" id="KW-0689">Ribosomal protein</keyword>
<evidence type="ECO:0000256" key="4">
    <source>
        <dbReference type="ARBA" id="ARBA00022980"/>
    </source>
</evidence>
<protein>
    <recommendedName>
        <fullName evidence="6">Small ribosomal subunit protein bS6c</fullName>
    </recommendedName>
</protein>
<dbReference type="NCBIfam" id="TIGR00166">
    <property type="entry name" value="S6"/>
    <property type="match status" value="1"/>
</dbReference>
<accession>A0A1Z1M1G1</accession>
<keyword evidence="3 6" id="KW-0694">RNA-binding</keyword>
<reference evidence="7" key="1">
    <citation type="journal article" date="2017" name="J. Phycol.">
        <title>Analysis of chloroplast genomes and a supermatrix inform reclassification of the Rhodomelaceae (Rhodophyta).</title>
        <authorList>
            <person name="Diaz-Tapia P."/>
            <person name="Maggs C.A."/>
            <person name="West J.A."/>
            <person name="Verbruggen H."/>
        </authorList>
    </citation>
    <scope>NUCLEOTIDE SEQUENCE</scope>
    <source>
        <strain evidence="7">HV1501</strain>
    </source>
</reference>
<dbReference type="GO" id="GO:0006412">
    <property type="term" value="P:translation"/>
    <property type="evidence" value="ECO:0007669"/>
    <property type="project" value="UniProtKB-UniRule"/>
</dbReference>
<dbReference type="GO" id="GO:0009507">
    <property type="term" value="C:chloroplast"/>
    <property type="evidence" value="ECO:0007669"/>
    <property type="project" value="UniProtKB-SubCell"/>
</dbReference>
<keyword evidence="7" id="KW-0934">Plastid</keyword>
<dbReference type="Gene3D" id="3.30.70.60">
    <property type="match status" value="1"/>
</dbReference>
<evidence type="ECO:0000256" key="1">
    <source>
        <dbReference type="ARBA" id="ARBA00009512"/>
    </source>
</evidence>
<dbReference type="SUPFAM" id="SSF54995">
    <property type="entry name" value="Ribosomal protein S6"/>
    <property type="match status" value="1"/>
</dbReference>
<evidence type="ECO:0000256" key="5">
    <source>
        <dbReference type="ARBA" id="ARBA00023274"/>
    </source>
</evidence>
<dbReference type="InterPro" id="IPR035980">
    <property type="entry name" value="Ribosomal_bS6_sf"/>
</dbReference>
<dbReference type="EMBL" id="MF101410">
    <property type="protein sequence ID" value="ARW59722.1"/>
    <property type="molecule type" value="Genomic_DNA"/>
</dbReference>
<comment type="similarity">
    <text evidence="1 6">Belongs to the bacterial ribosomal protein bS6 family.</text>
</comment>
<dbReference type="GeneID" id="33347953"/>
<dbReference type="CDD" id="cd15487">
    <property type="entry name" value="bS6_chloro_cyano"/>
    <property type="match status" value="1"/>
</dbReference>
<dbReference type="GO" id="GO:0070181">
    <property type="term" value="F:small ribosomal subunit rRNA binding"/>
    <property type="evidence" value="ECO:0007669"/>
    <property type="project" value="TreeGrafter"/>
</dbReference>
<keyword evidence="7" id="KW-0150">Chloroplast</keyword>
<dbReference type="GO" id="GO:0003735">
    <property type="term" value="F:structural constituent of ribosome"/>
    <property type="evidence" value="ECO:0007669"/>
    <property type="project" value="InterPro"/>
</dbReference>
<comment type="function">
    <text evidence="6">Binds together with bS18 to 16S ribosomal RNA.</text>
</comment>
<keyword evidence="2 6" id="KW-0699">rRNA-binding</keyword>
<evidence type="ECO:0000256" key="6">
    <source>
        <dbReference type="HAMAP-Rule" id="MF_00360"/>
    </source>
</evidence>
<evidence type="ECO:0000313" key="7">
    <source>
        <dbReference type="EMBL" id="ARW59722.1"/>
    </source>
</evidence>
<dbReference type="GO" id="GO:0005840">
    <property type="term" value="C:ribosome"/>
    <property type="evidence" value="ECO:0007669"/>
    <property type="project" value="UniProtKB-KW"/>
</dbReference>
<dbReference type="InterPro" id="IPR020814">
    <property type="entry name" value="Ribosomal_S6_plastid/chlpt"/>
</dbReference>
<dbReference type="HAMAP" id="MF_00360">
    <property type="entry name" value="Ribosomal_bS6"/>
    <property type="match status" value="1"/>
</dbReference>
<dbReference type="PANTHER" id="PTHR21011">
    <property type="entry name" value="MITOCHONDRIAL 28S RIBOSOMAL PROTEIN S6"/>
    <property type="match status" value="1"/>
</dbReference>
<dbReference type="InterPro" id="IPR000529">
    <property type="entry name" value="Ribosomal_bS6"/>
</dbReference>
<proteinExistence type="inferred from homology"/>
<dbReference type="PANTHER" id="PTHR21011:SF1">
    <property type="entry name" value="SMALL RIBOSOMAL SUBUNIT PROTEIN BS6M"/>
    <property type="match status" value="1"/>
</dbReference>
<dbReference type="Pfam" id="PF01250">
    <property type="entry name" value="Ribosomal_S6"/>
    <property type="match status" value="1"/>
</dbReference>
<sequence>MSLTLNTYETIYVLKPDVTDSLNLSLVNYYKSLLKEKGASNIVVQHRGRRHLSYNIAYYYDGIYVQMNYQANGQLVNFLEKSMRFNENIIRYLTVQQGIVDSVNVY</sequence>
<dbReference type="RefSeq" id="YP_009391578.1">
    <property type="nucleotide sequence ID" value="NC_035259.1"/>
</dbReference>
<keyword evidence="5 6" id="KW-0687">Ribonucleoprotein</keyword>
<comment type="subcellular location">
    <subcellularLocation>
        <location evidence="6">Plastid</location>
        <location evidence="6">Chloroplast</location>
    </subcellularLocation>
</comment>
<dbReference type="InterPro" id="IPR020815">
    <property type="entry name" value="Ribosomal_bS6_CS"/>
</dbReference>
<dbReference type="PROSITE" id="PS01048">
    <property type="entry name" value="RIBOSOMAL_S6"/>
    <property type="match status" value="1"/>
</dbReference>
<organism evidence="7">
    <name type="scientific">Laurenciella marilzae</name>
    <dbReference type="NCBI Taxonomy" id="1413812"/>
    <lineage>
        <taxon>Eukaryota</taxon>
        <taxon>Rhodophyta</taxon>
        <taxon>Florideophyceae</taxon>
        <taxon>Rhodymeniophycidae</taxon>
        <taxon>Ceramiales</taxon>
        <taxon>Rhodomelaceae</taxon>
        <taxon>Laurencieae</taxon>
        <taxon>Laurenciella</taxon>
    </lineage>
</organism>
<dbReference type="AlphaFoldDB" id="A0A1Z1M1G1"/>